<evidence type="ECO:0000256" key="1">
    <source>
        <dbReference type="ARBA" id="ARBA00004141"/>
    </source>
</evidence>
<dbReference type="OrthoDB" id="71600at2759"/>
<evidence type="ECO:0000256" key="2">
    <source>
        <dbReference type="ARBA" id="ARBA00022692"/>
    </source>
</evidence>
<dbReference type="GO" id="GO:0016020">
    <property type="term" value="C:membrane"/>
    <property type="evidence" value="ECO:0007669"/>
    <property type="project" value="UniProtKB-SubCell"/>
</dbReference>
<feature type="transmembrane region" description="Helical" evidence="6">
    <location>
        <begin position="83"/>
        <end position="105"/>
    </location>
</feature>
<feature type="transmembrane region" description="Helical" evidence="6">
    <location>
        <begin position="184"/>
        <end position="208"/>
    </location>
</feature>
<evidence type="ECO:0000313" key="8">
    <source>
        <dbReference type="Proteomes" id="UP000070544"/>
    </source>
</evidence>
<protein>
    <recommendedName>
        <fullName evidence="9">Tetraspannin-domain-containing protein</fullName>
    </recommendedName>
</protein>
<feature type="transmembrane region" description="Helical" evidence="6">
    <location>
        <begin position="12"/>
        <end position="35"/>
    </location>
</feature>
<dbReference type="Proteomes" id="UP000070544">
    <property type="component" value="Unassembled WGS sequence"/>
</dbReference>
<evidence type="ECO:0000256" key="5">
    <source>
        <dbReference type="SAM" id="MobiDB-lite"/>
    </source>
</evidence>
<evidence type="ECO:0000256" key="6">
    <source>
        <dbReference type="SAM" id="Phobius"/>
    </source>
</evidence>
<accession>A0A139AK66</accession>
<keyword evidence="4 6" id="KW-0472">Membrane</keyword>
<evidence type="ECO:0000256" key="4">
    <source>
        <dbReference type="ARBA" id="ARBA00023136"/>
    </source>
</evidence>
<reference evidence="7 8" key="1">
    <citation type="journal article" date="2015" name="Genome Biol. Evol.">
        <title>Phylogenomic analyses indicate that early fungi evolved digesting cell walls of algal ancestors of land plants.</title>
        <authorList>
            <person name="Chang Y."/>
            <person name="Wang S."/>
            <person name="Sekimoto S."/>
            <person name="Aerts A.L."/>
            <person name="Choi C."/>
            <person name="Clum A."/>
            <person name="LaButti K.M."/>
            <person name="Lindquist E.A."/>
            <person name="Yee Ngan C."/>
            <person name="Ohm R.A."/>
            <person name="Salamov A.A."/>
            <person name="Grigoriev I.V."/>
            <person name="Spatafora J.W."/>
            <person name="Berbee M.L."/>
        </authorList>
    </citation>
    <scope>NUCLEOTIDE SEQUENCE [LARGE SCALE GENOMIC DNA]</scope>
    <source>
        <strain evidence="7 8">JEL478</strain>
    </source>
</reference>
<dbReference type="SUPFAM" id="SSF48652">
    <property type="entry name" value="Tetraspanin"/>
    <property type="match status" value="1"/>
</dbReference>
<evidence type="ECO:0000313" key="7">
    <source>
        <dbReference type="EMBL" id="KXS17170.1"/>
    </source>
</evidence>
<keyword evidence="2 6" id="KW-0812">Transmembrane</keyword>
<dbReference type="AlphaFoldDB" id="A0A139AK66"/>
<dbReference type="PRINTS" id="PR00259">
    <property type="entry name" value="TMFOUR"/>
</dbReference>
<dbReference type="Pfam" id="PF00335">
    <property type="entry name" value="Tetraspanin"/>
    <property type="match status" value="1"/>
</dbReference>
<proteinExistence type="predicted"/>
<keyword evidence="8" id="KW-1185">Reference proteome</keyword>
<dbReference type="Gene3D" id="1.10.1450.10">
    <property type="entry name" value="Tetraspanin"/>
    <property type="match status" value="1"/>
</dbReference>
<dbReference type="STRING" id="1344416.A0A139AK66"/>
<sequence>MMPKYTLTYTHPVHYWLTILSTGLIVLSGLALSILGTYLAFWSGGGPFVTKEGPITLMIMGGVLALVGLMGVFATGGESRKGLAIVAQILLLFFAIQIVTGSLTLSSKSAVESTLEASWDFAYKHSPRVIRDVQDEYLCCGFKNVTDRSYPKTSPDACALDPTNGYTQSCYAFIRKDVMASRGIVGWTVLGFAGLEALTVGFLVSLAFRIPTDEERKSDLLEEHRRLLGEVRGEGGSAVGGTASDSGYGGAGGHGATGGEAERGKGRGPWSTVQ</sequence>
<dbReference type="PANTHER" id="PTHR19282">
    <property type="entry name" value="TETRASPANIN"/>
    <property type="match status" value="1"/>
</dbReference>
<dbReference type="InterPro" id="IPR018499">
    <property type="entry name" value="Tetraspanin/Peripherin"/>
</dbReference>
<comment type="subcellular location">
    <subcellularLocation>
        <location evidence="1">Membrane</location>
        <topology evidence="1">Multi-pass membrane protein</topology>
    </subcellularLocation>
</comment>
<name>A0A139AK66_GONPJ</name>
<evidence type="ECO:0008006" key="9">
    <source>
        <dbReference type="Google" id="ProtNLM"/>
    </source>
</evidence>
<feature type="region of interest" description="Disordered" evidence="5">
    <location>
        <begin position="232"/>
        <end position="274"/>
    </location>
</feature>
<gene>
    <name evidence="7" type="ORF">M427DRAFT_153986</name>
</gene>
<dbReference type="InterPro" id="IPR008952">
    <property type="entry name" value="Tetraspanin_EC2_sf"/>
</dbReference>
<feature type="transmembrane region" description="Helical" evidence="6">
    <location>
        <begin position="55"/>
        <end position="76"/>
    </location>
</feature>
<feature type="compositionally biased region" description="Gly residues" evidence="5">
    <location>
        <begin position="247"/>
        <end position="258"/>
    </location>
</feature>
<dbReference type="EMBL" id="KQ965748">
    <property type="protein sequence ID" value="KXS17170.1"/>
    <property type="molecule type" value="Genomic_DNA"/>
</dbReference>
<evidence type="ECO:0000256" key="3">
    <source>
        <dbReference type="ARBA" id="ARBA00022989"/>
    </source>
</evidence>
<dbReference type="OMA" id="LMEGQFN"/>
<organism evidence="7 8">
    <name type="scientific">Gonapodya prolifera (strain JEL478)</name>
    <name type="common">Monoblepharis prolifera</name>
    <dbReference type="NCBI Taxonomy" id="1344416"/>
    <lineage>
        <taxon>Eukaryota</taxon>
        <taxon>Fungi</taxon>
        <taxon>Fungi incertae sedis</taxon>
        <taxon>Chytridiomycota</taxon>
        <taxon>Chytridiomycota incertae sedis</taxon>
        <taxon>Monoblepharidomycetes</taxon>
        <taxon>Monoblepharidales</taxon>
        <taxon>Gonapodyaceae</taxon>
        <taxon>Gonapodya</taxon>
    </lineage>
</organism>
<keyword evidence="3 6" id="KW-1133">Transmembrane helix</keyword>